<evidence type="ECO:0000256" key="1">
    <source>
        <dbReference type="SAM" id="Phobius"/>
    </source>
</evidence>
<reference evidence="2 3" key="1">
    <citation type="submission" date="2017-04" db="EMBL/GenBank/DDBJ databases">
        <authorList>
            <person name="Afonso C.L."/>
            <person name="Miller P.J."/>
            <person name="Scott M.A."/>
            <person name="Spackman E."/>
            <person name="Goraichik I."/>
            <person name="Dimitrov K.M."/>
            <person name="Suarez D.L."/>
            <person name="Swayne D.E."/>
        </authorList>
    </citation>
    <scope>NUCLEOTIDE SEQUENCE [LARGE SCALE GENOMIC DNA]</scope>
    <source>
        <strain evidence="2 3">KR-140</strain>
    </source>
</reference>
<name>A0A1W1UE26_9DEIO</name>
<evidence type="ECO:0000313" key="3">
    <source>
        <dbReference type="Proteomes" id="UP000192582"/>
    </source>
</evidence>
<dbReference type="RefSeq" id="WP_084045482.1">
    <property type="nucleotide sequence ID" value="NZ_FWWU01000003.1"/>
</dbReference>
<proteinExistence type="predicted"/>
<protein>
    <submittedName>
        <fullName evidence="2">Uncharacterized protein</fullName>
    </submittedName>
</protein>
<gene>
    <name evidence="2" type="ORF">SAMN00790413_05872</name>
</gene>
<organism evidence="2 3">
    <name type="scientific">Deinococcus hopiensis KR-140</name>
    <dbReference type="NCBI Taxonomy" id="695939"/>
    <lineage>
        <taxon>Bacteria</taxon>
        <taxon>Thermotogati</taxon>
        <taxon>Deinococcota</taxon>
        <taxon>Deinococci</taxon>
        <taxon>Deinococcales</taxon>
        <taxon>Deinococcaceae</taxon>
        <taxon>Deinococcus</taxon>
    </lineage>
</organism>
<dbReference type="EMBL" id="FWWU01000003">
    <property type="protein sequence ID" value="SMB79293.1"/>
    <property type="molecule type" value="Genomic_DNA"/>
</dbReference>
<evidence type="ECO:0000313" key="2">
    <source>
        <dbReference type="EMBL" id="SMB79293.1"/>
    </source>
</evidence>
<dbReference type="Proteomes" id="UP000192582">
    <property type="component" value="Unassembled WGS sequence"/>
</dbReference>
<feature type="transmembrane region" description="Helical" evidence="1">
    <location>
        <begin position="21"/>
        <end position="44"/>
    </location>
</feature>
<keyword evidence="3" id="KW-1185">Reference proteome</keyword>
<keyword evidence="1" id="KW-1133">Transmembrane helix</keyword>
<keyword evidence="1" id="KW-0812">Transmembrane</keyword>
<keyword evidence="1" id="KW-0472">Membrane</keyword>
<sequence length="73" mass="7732">MIYGLTFFYTRAKLDLRSRHTALGLLLIAVTMPWLSLLAGTLHLPVRVLSASLAVLPALAGRPGPGKPAGHTA</sequence>
<dbReference type="AlphaFoldDB" id="A0A1W1UE26"/>
<accession>A0A1W1UE26</accession>